<dbReference type="PANTHER" id="PTHR30383">
    <property type="entry name" value="THIOESTERASE 1/PROTEASE 1/LYSOPHOSPHOLIPASE L1"/>
    <property type="match status" value="1"/>
</dbReference>
<keyword evidence="3" id="KW-1185">Reference proteome</keyword>
<organism evidence="2 3">
    <name type="scientific">Leptospira ognonensis</name>
    <dbReference type="NCBI Taxonomy" id="2484945"/>
    <lineage>
        <taxon>Bacteria</taxon>
        <taxon>Pseudomonadati</taxon>
        <taxon>Spirochaetota</taxon>
        <taxon>Spirochaetia</taxon>
        <taxon>Leptospirales</taxon>
        <taxon>Leptospiraceae</taxon>
        <taxon>Leptospira</taxon>
    </lineage>
</organism>
<protein>
    <submittedName>
        <fullName evidence="2">Lipase</fullName>
    </submittedName>
</protein>
<dbReference type="Proteomes" id="UP000297693">
    <property type="component" value="Unassembled WGS sequence"/>
</dbReference>
<dbReference type="RefSeq" id="WP_135624727.1">
    <property type="nucleotide sequence ID" value="NZ_RQGD01000039.1"/>
</dbReference>
<dbReference type="EMBL" id="RQGD01000039">
    <property type="protein sequence ID" value="TGL57099.1"/>
    <property type="molecule type" value="Genomic_DNA"/>
</dbReference>
<dbReference type="PANTHER" id="PTHR30383:SF32">
    <property type="entry name" value="SGNH-HYDROLASE"/>
    <property type="match status" value="1"/>
</dbReference>
<proteinExistence type="predicted"/>
<dbReference type="AlphaFoldDB" id="A0A4R9JZE4"/>
<evidence type="ECO:0000313" key="2">
    <source>
        <dbReference type="EMBL" id="TGL57099.1"/>
    </source>
</evidence>
<dbReference type="InterPro" id="IPR013830">
    <property type="entry name" value="SGNH_hydro"/>
</dbReference>
<dbReference type="OrthoDB" id="2513075at2"/>
<comment type="caution">
    <text evidence="2">The sequence shown here is derived from an EMBL/GenBank/DDBJ whole genome shotgun (WGS) entry which is preliminary data.</text>
</comment>
<accession>A0A4R9JZE4</accession>
<evidence type="ECO:0000259" key="1">
    <source>
        <dbReference type="Pfam" id="PF13472"/>
    </source>
</evidence>
<dbReference type="Gene3D" id="3.40.50.1110">
    <property type="entry name" value="SGNH hydrolase"/>
    <property type="match status" value="1"/>
</dbReference>
<evidence type="ECO:0000313" key="3">
    <source>
        <dbReference type="Proteomes" id="UP000297693"/>
    </source>
</evidence>
<sequence>MSRQNKNRLPFSGRSILSIFFLLTFIIQCRSLRVKDYFHPSFECHAGAGWKNAKDYQKYRTKFWLPNRLLFQEENQKLKQSKVVIAGNSLVQGFTPDLMSKEFPGLSIVNRGIGGDMTESLLDRLDTDVLMLNPQTIVIEIGGNDLIYSKCLSVTQKNIEMIVEKIHKRNSNTKIIFLATPPTLVPELNKIVPIYNLYLSEFSKNHKNVMYVEVWNDMRKSDDTRIDDEFVRSNGDPIHFNEKGYEVWGKKLRPLIQ</sequence>
<dbReference type="SUPFAM" id="SSF52266">
    <property type="entry name" value="SGNH hydrolase"/>
    <property type="match status" value="1"/>
</dbReference>
<dbReference type="InterPro" id="IPR036514">
    <property type="entry name" value="SGNH_hydro_sf"/>
</dbReference>
<dbReference type="Pfam" id="PF13472">
    <property type="entry name" value="Lipase_GDSL_2"/>
    <property type="match status" value="1"/>
</dbReference>
<gene>
    <name evidence="2" type="ORF">EHQ58_15005</name>
</gene>
<feature type="domain" description="SGNH hydrolase-type esterase" evidence="1">
    <location>
        <begin position="90"/>
        <end position="247"/>
    </location>
</feature>
<dbReference type="InterPro" id="IPR051532">
    <property type="entry name" value="Ester_Hydrolysis_Enzymes"/>
</dbReference>
<name>A0A4R9JZE4_9LEPT</name>
<dbReference type="GO" id="GO:0004622">
    <property type="term" value="F:phosphatidylcholine lysophospholipase activity"/>
    <property type="evidence" value="ECO:0007669"/>
    <property type="project" value="TreeGrafter"/>
</dbReference>
<reference evidence="2" key="1">
    <citation type="journal article" date="2019" name="PLoS Negl. Trop. Dis.">
        <title>Revisiting the worldwide diversity of Leptospira species in the environment.</title>
        <authorList>
            <person name="Vincent A.T."/>
            <person name="Schiettekatte O."/>
            <person name="Bourhy P."/>
            <person name="Veyrier F.J."/>
            <person name="Picardeau M."/>
        </authorList>
    </citation>
    <scope>NUCLEOTIDE SEQUENCE [LARGE SCALE GENOMIC DNA]</scope>
    <source>
        <strain evidence="2">201702476</strain>
    </source>
</reference>